<keyword evidence="2" id="KW-1185">Reference proteome</keyword>
<proteinExistence type="predicted"/>
<dbReference type="RefSeq" id="WP_157736566.1">
    <property type="nucleotide sequence ID" value="NZ_CP022521.1"/>
</dbReference>
<reference evidence="1 2" key="1">
    <citation type="submission" date="2017-07" db="EMBL/GenBank/DDBJ databases">
        <title>Complete genome sequence of Actinoalloteichus hoggarensis DSM 45943, type strain of Actinoalloteichus hoggarensis.</title>
        <authorList>
            <person name="Ruckert C."/>
            <person name="Nouioui I."/>
            <person name="Willmese J."/>
            <person name="van Wezel G."/>
            <person name="Klenk H.-P."/>
            <person name="Kalinowski J."/>
            <person name="Zotchev S.B."/>
        </authorList>
    </citation>
    <scope>NUCLEOTIDE SEQUENCE [LARGE SCALE GENOMIC DNA]</scope>
    <source>
        <strain evidence="1 2">DSM 45943</strain>
    </source>
</reference>
<gene>
    <name evidence="1" type="primary">chiA2</name>
    <name evidence="1" type="ORF">AHOG_01100</name>
</gene>
<dbReference type="Proteomes" id="UP000204221">
    <property type="component" value="Chromosome"/>
</dbReference>
<evidence type="ECO:0000313" key="2">
    <source>
        <dbReference type="Proteomes" id="UP000204221"/>
    </source>
</evidence>
<dbReference type="PANTHER" id="PTHR42976:SF1">
    <property type="entry name" value="GH18 DOMAIN-CONTAINING PROTEIN-RELATED"/>
    <property type="match status" value="1"/>
</dbReference>
<dbReference type="SUPFAM" id="SSF51055">
    <property type="entry name" value="Carbohydrate binding domain"/>
    <property type="match status" value="1"/>
</dbReference>
<dbReference type="PROSITE" id="PS51910">
    <property type="entry name" value="GH18_2"/>
    <property type="match status" value="1"/>
</dbReference>
<dbReference type="Gene3D" id="3.20.20.80">
    <property type="entry name" value="Glycosidases"/>
    <property type="match status" value="1"/>
</dbReference>
<dbReference type="Pfam" id="PF02839">
    <property type="entry name" value="CBM_5_12"/>
    <property type="match status" value="1"/>
</dbReference>
<accession>A0A221VWP6</accession>
<dbReference type="InterPro" id="IPR003610">
    <property type="entry name" value="CBM5/12"/>
</dbReference>
<dbReference type="InterPro" id="IPR036573">
    <property type="entry name" value="CBM_sf_5/12"/>
</dbReference>
<dbReference type="PANTHER" id="PTHR42976">
    <property type="entry name" value="BIFUNCTIONAL CHITINASE/LYSOZYME-RELATED"/>
    <property type="match status" value="1"/>
</dbReference>
<dbReference type="GO" id="GO:0005975">
    <property type="term" value="P:carbohydrate metabolic process"/>
    <property type="evidence" value="ECO:0007669"/>
    <property type="project" value="InterPro"/>
</dbReference>
<dbReference type="InterPro" id="IPR052750">
    <property type="entry name" value="GH18_Chitinase"/>
</dbReference>
<dbReference type="KEGG" id="ahg:AHOG_01100"/>
<dbReference type="CDD" id="cd06543">
    <property type="entry name" value="GH18_PF-ChiA-like"/>
    <property type="match status" value="1"/>
</dbReference>
<evidence type="ECO:0000313" key="1">
    <source>
        <dbReference type="EMBL" id="ASO17887.1"/>
    </source>
</evidence>
<name>A0A221VWP6_9PSEU</name>
<dbReference type="GO" id="GO:0005576">
    <property type="term" value="C:extracellular region"/>
    <property type="evidence" value="ECO:0007669"/>
    <property type="project" value="InterPro"/>
</dbReference>
<dbReference type="EMBL" id="CP022521">
    <property type="protein sequence ID" value="ASO17887.1"/>
    <property type="molecule type" value="Genomic_DNA"/>
</dbReference>
<dbReference type="InterPro" id="IPR017853">
    <property type="entry name" value="GH"/>
</dbReference>
<dbReference type="SMART" id="SM00495">
    <property type="entry name" value="ChtBD3"/>
    <property type="match status" value="1"/>
</dbReference>
<dbReference type="AlphaFoldDB" id="A0A221VWP6"/>
<dbReference type="GO" id="GO:0008843">
    <property type="term" value="F:endochitinase activity"/>
    <property type="evidence" value="ECO:0007669"/>
    <property type="project" value="UniProtKB-EC"/>
</dbReference>
<keyword evidence="1" id="KW-0378">Hydrolase</keyword>
<dbReference type="GO" id="GO:0030246">
    <property type="term" value="F:carbohydrate binding"/>
    <property type="evidence" value="ECO:0007669"/>
    <property type="project" value="InterPro"/>
</dbReference>
<dbReference type="SUPFAM" id="SSF51445">
    <property type="entry name" value="(Trans)glycosidases"/>
    <property type="match status" value="1"/>
</dbReference>
<dbReference type="OrthoDB" id="99456at2"/>
<keyword evidence="1" id="KW-0326">Glycosidase</keyword>
<organism evidence="1 2">
    <name type="scientific">Actinoalloteichus hoggarensis</name>
    <dbReference type="NCBI Taxonomy" id="1470176"/>
    <lineage>
        <taxon>Bacteria</taxon>
        <taxon>Bacillati</taxon>
        <taxon>Actinomycetota</taxon>
        <taxon>Actinomycetes</taxon>
        <taxon>Pseudonocardiales</taxon>
        <taxon>Pseudonocardiaceae</taxon>
        <taxon>Actinoalloteichus</taxon>
    </lineage>
</organism>
<dbReference type="EC" id="3.2.1.14" evidence="1"/>
<dbReference type="InterPro" id="IPR001223">
    <property type="entry name" value="Glyco_hydro18_cat"/>
</dbReference>
<protein>
    <submittedName>
        <fullName evidence="1">Chitinase</fullName>
        <ecNumber evidence="1">3.2.1.14</ecNumber>
    </submittedName>
</protein>
<dbReference type="Gene3D" id="2.10.10.20">
    <property type="entry name" value="Carbohydrate-binding module superfamily 5/12"/>
    <property type="match status" value="1"/>
</dbReference>
<dbReference type="CDD" id="cd12215">
    <property type="entry name" value="ChiC_BD"/>
    <property type="match status" value="1"/>
</dbReference>
<sequence length="393" mass="41759">MRTRVRSLIATAVGILFLPLIGGGPAVADQAPAPGATQACAAPAWNAGIAYVAGDRVSHGGAEWRAKWWTQGETPGTTGEWGVWEHLGACGGPEEPGEPADPGAIAVAPYLYYGWGNPPSAVEVMNATGVEWFTMAFILSSGGCTPSWDGQRPLTGGIDEQRIDEIRAAGGDVIPSIGGWNGNKLGESCQDAASLAAAYQQVIDAFDLKAIDLDIENTEFYGEVTQQRNIDALSIIARDNPDLLIYITMGTAVSGPDSNGRRLIQKGAAAGLDVDGWTIMPFNFNGSSEMGQDSIRAAEGLQDAVRAAYGYSETEAYQRIGISSMNGMTDQGETVTQQHFREMLGYAQQHGLARLTFWSVNRDRPCTGGDVSACSGIGQRPWEFTGILAEYLD</sequence>